<dbReference type="PANTHER" id="PTHR31336">
    <property type="entry name" value="LIN37 HOMOLOG"/>
    <property type="match status" value="1"/>
</dbReference>
<name>A0A8S3WGC8_PARAO</name>
<proteinExistence type="predicted"/>
<gene>
    <name evidence="2" type="ORF">PAPOLLO_LOCUS6136</name>
</gene>
<dbReference type="InterPro" id="IPR028226">
    <property type="entry name" value="LIN37"/>
</dbReference>
<keyword evidence="3" id="KW-1185">Reference proteome</keyword>
<dbReference type="OrthoDB" id="6287771at2759"/>
<feature type="region of interest" description="Disordered" evidence="1">
    <location>
        <begin position="42"/>
        <end position="83"/>
    </location>
</feature>
<dbReference type="GO" id="GO:0031523">
    <property type="term" value="C:Myb complex"/>
    <property type="evidence" value="ECO:0007669"/>
    <property type="project" value="TreeGrafter"/>
</dbReference>
<dbReference type="EMBL" id="CAJQZP010000393">
    <property type="protein sequence ID" value="CAG4959305.1"/>
    <property type="molecule type" value="Genomic_DNA"/>
</dbReference>
<evidence type="ECO:0000313" key="2">
    <source>
        <dbReference type="EMBL" id="CAG4959305.1"/>
    </source>
</evidence>
<accession>A0A8S3WGC8</accession>
<dbReference type="GO" id="GO:0017053">
    <property type="term" value="C:transcription repressor complex"/>
    <property type="evidence" value="ECO:0007669"/>
    <property type="project" value="InterPro"/>
</dbReference>
<reference evidence="2" key="1">
    <citation type="submission" date="2021-04" db="EMBL/GenBank/DDBJ databases">
        <authorList>
            <person name="Tunstrom K."/>
        </authorList>
    </citation>
    <scope>NUCLEOTIDE SEQUENCE</scope>
</reference>
<dbReference type="GO" id="GO:0000122">
    <property type="term" value="P:negative regulation of transcription by RNA polymerase II"/>
    <property type="evidence" value="ECO:0007669"/>
    <property type="project" value="TreeGrafter"/>
</dbReference>
<sequence>MSKRIRLLTSKNKSKINNEKESDDMKDKEVFTARGRLKGALMEVLGDESDGSSGPSPVKRERRTSQERERDSTSEEEDKPDKNFLSARQSYVLKLFDRSVDLSQFSEDSPLYPICRAWIKNQPKANYSTFGKKCTEPKSTELSVELPGPEGPPVTRIPELIPEQKAYNKDNINLNYREAPPPSKEQLLQEHSTRWAAVRMAWLDQAAKVEARYDQTQRVLNSINVSTM</sequence>
<protein>
    <submittedName>
        <fullName evidence="2">(apollo) hypothetical protein</fullName>
    </submittedName>
</protein>
<dbReference type="Proteomes" id="UP000691718">
    <property type="component" value="Unassembled WGS sequence"/>
</dbReference>
<dbReference type="AlphaFoldDB" id="A0A8S3WGC8"/>
<feature type="compositionally biased region" description="Basic and acidic residues" evidence="1">
    <location>
        <begin position="16"/>
        <end position="30"/>
    </location>
</feature>
<feature type="region of interest" description="Disordered" evidence="1">
    <location>
        <begin position="1"/>
        <end position="30"/>
    </location>
</feature>
<comment type="caution">
    <text evidence="2">The sequence shown here is derived from an EMBL/GenBank/DDBJ whole genome shotgun (WGS) entry which is preliminary data.</text>
</comment>
<organism evidence="2 3">
    <name type="scientific">Parnassius apollo</name>
    <name type="common">Apollo butterfly</name>
    <name type="synonym">Papilio apollo</name>
    <dbReference type="NCBI Taxonomy" id="110799"/>
    <lineage>
        <taxon>Eukaryota</taxon>
        <taxon>Metazoa</taxon>
        <taxon>Ecdysozoa</taxon>
        <taxon>Arthropoda</taxon>
        <taxon>Hexapoda</taxon>
        <taxon>Insecta</taxon>
        <taxon>Pterygota</taxon>
        <taxon>Neoptera</taxon>
        <taxon>Endopterygota</taxon>
        <taxon>Lepidoptera</taxon>
        <taxon>Glossata</taxon>
        <taxon>Ditrysia</taxon>
        <taxon>Papilionoidea</taxon>
        <taxon>Papilionidae</taxon>
        <taxon>Parnassiinae</taxon>
        <taxon>Parnassini</taxon>
        <taxon>Parnassius</taxon>
        <taxon>Parnassius</taxon>
    </lineage>
</organism>
<evidence type="ECO:0000256" key="1">
    <source>
        <dbReference type="SAM" id="MobiDB-lite"/>
    </source>
</evidence>
<feature type="compositionally biased region" description="Basic and acidic residues" evidence="1">
    <location>
        <begin position="63"/>
        <end position="73"/>
    </location>
</feature>
<evidence type="ECO:0000313" key="3">
    <source>
        <dbReference type="Proteomes" id="UP000691718"/>
    </source>
</evidence>
<dbReference type="PANTHER" id="PTHR31336:SF3">
    <property type="entry name" value="PROTEIN LIN-37 HOMOLOG"/>
    <property type="match status" value="1"/>
</dbReference>
<dbReference type="Pfam" id="PF15306">
    <property type="entry name" value="LIN37"/>
    <property type="match status" value="1"/>
</dbReference>